<evidence type="ECO:0000256" key="10">
    <source>
        <dbReference type="SAM" id="Phobius"/>
    </source>
</evidence>
<evidence type="ECO:0000256" key="7">
    <source>
        <dbReference type="ARBA" id="ARBA00022840"/>
    </source>
</evidence>
<dbReference type="GO" id="GO:0000155">
    <property type="term" value="F:phosphorelay sensor kinase activity"/>
    <property type="evidence" value="ECO:0007669"/>
    <property type="project" value="InterPro"/>
</dbReference>
<keyword evidence="4" id="KW-0808">Transferase</keyword>
<organism evidence="14 15">
    <name type="scientific">Leucobacter ruminantium</name>
    <dbReference type="NCBI Taxonomy" id="1289170"/>
    <lineage>
        <taxon>Bacteria</taxon>
        <taxon>Bacillati</taxon>
        <taxon>Actinomycetota</taxon>
        <taxon>Actinomycetes</taxon>
        <taxon>Micrococcales</taxon>
        <taxon>Microbacteriaceae</taxon>
        <taxon>Leucobacter</taxon>
    </lineage>
</organism>
<dbReference type="InterPro" id="IPR036890">
    <property type="entry name" value="HATPase_C_sf"/>
</dbReference>
<feature type="transmembrane region" description="Helical" evidence="10">
    <location>
        <begin position="79"/>
        <end position="96"/>
    </location>
</feature>
<evidence type="ECO:0000256" key="9">
    <source>
        <dbReference type="SAM" id="MobiDB-lite"/>
    </source>
</evidence>
<keyword evidence="5" id="KW-0547">Nucleotide-binding</keyword>
<dbReference type="CDD" id="cd16917">
    <property type="entry name" value="HATPase_UhpB-NarQ-NarX-like"/>
    <property type="match status" value="1"/>
</dbReference>
<keyword evidence="10" id="KW-1133">Transmembrane helix</keyword>
<dbReference type="PANTHER" id="PTHR24421">
    <property type="entry name" value="NITRATE/NITRITE SENSOR PROTEIN NARX-RELATED"/>
    <property type="match status" value="1"/>
</dbReference>
<keyword evidence="10" id="KW-0472">Membrane</keyword>
<dbReference type="PANTHER" id="PTHR24421:SF10">
    <property type="entry name" value="NITRATE_NITRITE SENSOR PROTEIN NARQ"/>
    <property type="match status" value="1"/>
</dbReference>
<feature type="domain" description="Signal transduction histidine kinase subgroup 3 dimerisation and phosphoacceptor" evidence="12">
    <location>
        <begin position="223"/>
        <end position="288"/>
    </location>
</feature>
<dbReference type="InterPro" id="IPR011712">
    <property type="entry name" value="Sig_transdc_His_kin_sub3_dim/P"/>
</dbReference>
<dbReference type="Pfam" id="PF07730">
    <property type="entry name" value="HisKA_3"/>
    <property type="match status" value="1"/>
</dbReference>
<keyword evidence="7" id="KW-0067">ATP-binding</keyword>
<dbReference type="EC" id="2.7.13.3" evidence="2"/>
<evidence type="ECO:0000256" key="1">
    <source>
        <dbReference type="ARBA" id="ARBA00000085"/>
    </source>
</evidence>
<feature type="domain" description="DUF7134" evidence="13">
    <location>
        <begin position="23"/>
        <end position="147"/>
    </location>
</feature>
<evidence type="ECO:0000256" key="8">
    <source>
        <dbReference type="ARBA" id="ARBA00023012"/>
    </source>
</evidence>
<comment type="catalytic activity">
    <reaction evidence="1">
        <text>ATP + protein L-histidine = ADP + protein N-phospho-L-histidine.</text>
        <dbReference type="EC" id="2.7.13.3"/>
    </reaction>
</comment>
<feature type="transmembrane region" description="Helical" evidence="10">
    <location>
        <begin position="165"/>
        <end position="186"/>
    </location>
</feature>
<keyword evidence="10" id="KW-0812">Transmembrane</keyword>
<dbReference type="Gene3D" id="1.20.5.1930">
    <property type="match status" value="1"/>
</dbReference>
<keyword evidence="8" id="KW-0902">Two-component regulatory system</keyword>
<dbReference type="Proteomes" id="UP000664398">
    <property type="component" value="Unassembled WGS sequence"/>
</dbReference>
<keyword evidence="3" id="KW-0597">Phosphoprotein</keyword>
<dbReference type="GO" id="GO:0046983">
    <property type="term" value="F:protein dimerization activity"/>
    <property type="evidence" value="ECO:0007669"/>
    <property type="project" value="InterPro"/>
</dbReference>
<feature type="transmembrane region" description="Helical" evidence="10">
    <location>
        <begin position="21"/>
        <end position="43"/>
    </location>
</feature>
<feature type="region of interest" description="Disordered" evidence="9">
    <location>
        <begin position="427"/>
        <end position="475"/>
    </location>
</feature>
<dbReference type="EMBL" id="JAGDYL010000013">
    <property type="protein sequence ID" value="MBO1805403.1"/>
    <property type="molecule type" value="Genomic_DNA"/>
</dbReference>
<dbReference type="InterPro" id="IPR050482">
    <property type="entry name" value="Sensor_HK_TwoCompSys"/>
</dbReference>
<feature type="compositionally biased region" description="Low complexity" evidence="9">
    <location>
        <begin position="441"/>
        <end position="459"/>
    </location>
</feature>
<dbReference type="AlphaFoldDB" id="A0A939RY70"/>
<dbReference type="GO" id="GO:0005524">
    <property type="term" value="F:ATP binding"/>
    <property type="evidence" value="ECO:0007669"/>
    <property type="project" value="UniProtKB-KW"/>
</dbReference>
<dbReference type="InterPro" id="IPR055558">
    <property type="entry name" value="DUF7134"/>
</dbReference>
<feature type="domain" description="Histidine kinase/HSP90-like ATPase" evidence="11">
    <location>
        <begin position="332"/>
        <end position="421"/>
    </location>
</feature>
<sequence>MFSTTGLGSAWVRPRPPAAGLRADIGIAVVLAIASPLLALLYMRTGVYGENATYAQPWVWAVGIGLSTLPLAARRRYPVPVMVLVAIGFFVCGQFGVPDALIVQICMFLALYTVGAWEQNRSLALWARLGITLLMLIWVVINLIVTSSDADLFPGLPRTGIFSAFATFAAIQIITNLLYFGAAFLFGERSWRAARTQALLEAQGRELALERQTSAAQAVALDRLGIARELHDVVAHHVSVMGIQAGAAQRLLAREPERAAASLEVIEQSAQAAIEELRRLVRTLRTPEAEASSTTIGISQLPALVAESQNAGVPTTLIVAGEPRPLPMLVDVALYRAVQEALTNVRKHAGRGTSAEVRLRFGPESVEVEIADDGVRRRLAEPSTGSGLGLRGMRERIGAVGGQVYAGRRERDGFIVRAAVPHVAIPGDGSAAGEGSGPHLGSSAGEASGPPAGPRSGEGSSPGGTAIPGIERVDA</sequence>
<evidence type="ECO:0000256" key="6">
    <source>
        <dbReference type="ARBA" id="ARBA00022777"/>
    </source>
</evidence>
<evidence type="ECO:0000256" key="4">
    <source>
        <dbReference type="ARBA" id="ARBA00022679"/>
    </source>
</evidence>
<dbReference type="Pfam" id="PF02518">
    <property type="entry name" value="HATPase_c"/>
    <property type="match status" value="1"/>
</dbReference>
<feature type="transmembrane region" description="Helical" evidence="10">
    <location>
        <begin position="125"/>
        <end position="145"/>
    </location>
</feature>
<keyword evidence="6 14" id="KW-0418">Kinase</keyword>
<evidence type="ECO:0000313" key="14">
    <source>
        <dbReference type="EMBL" id="MBO1805403.1"/>
    </source>
</evidence>
<evidence type="ECO:0000256" key="3">
    <source>
        <dbReference type="ARBA" id="ARBA00022553"/>
    </source>
</evidence>
<name>A0A939RY70_9MICO</name>
<dbReference type="SUPFAM" id="SSF55874">
    <property type="entry name" value="ATPase domain of HSP90 chaperone/DNA topoisomerase II/histidine kinase"/>
    <property type="match status" value="1"/>
</dbReference>
<dbReference type="GO" id="GO:0016020">
    <property type="term" value="C:membrane"/>
    <property type="evidence" value="ECO:0007669"/>
    <property type="project" value="InterPro"/>
</dbReference>
<dbReference type="RefSeq" id="WP_208045880.1">
    <property type="nucleotide sequence ID" value="NZ_JAGDYL010000013.1"/>
</dbReference>
<proteinExistence type="predicted"/>
<evidence type="ECO:0000313" key="15">
    <source>
        <dbReference type="Proteomes" id="UP000664398"/>
    </source>
</evidence>
<evidence type="ECO:0000259" key="11">
    <source>
        <dbReference type="Pfam" id="PF02518"/>
    </source>
</evidence>
<feature type="transmembrane region" description="Helical" evidence="10">
    <location>
        <begin position="102"/>
        <end position="118"/>
    </location>
</feature>
<protein>
    <recommendedName>
        <fullName evidence="2">histidine kinase</fullName>
        <ecNumber evidence="2">2.7.13.3</ecNumber>
    </recommendedName>
</protein>
<evidence type="ECO:0000259" key="12">
    <source>
        <dbReference type="Pfam" id="PF07730"/>
    </source>
</evidence>
<dbReference type="InterPro" id="IPR003594">
    <property type="entry name" value="HATPase_dom"/>
</dbReference>
<evidence type="ECO:0000256" key="2">
    <source>
        <dbReference type="ARBA" id="ARBA00012438"/>
    </source>
</evidence>
<reference evidence="14" key="1">
    <citation type="submission" date="2021-03" db="EMBL/GenBank/DDBJ databases">
        <title>Leucobacter chromiisoli sp. nov., isolated from chromium-containing soil of chemical plant.</title>
        <authorList>
            <person name="Xu Z."/>
        </authorList>
    </citation>
    <scope>NUCLEOTIDE SEQUENCE</scope>
    <source>
        <strain evidence="14">A2</strain>
    </source>
</reference>
<evidence type="ECO:0000256" key="5">
    <source>
        <dbReference type="ARBA" id="ARBA00022741"/>
    </source>
</evidence>
<accession>A0A939RY70</accession>
<comment type="caution">
    <text evidence="14">The sequence shown here is derived from an EMBL/GenBank/DDBJ whole genome shotgun (WGS) entry which is preliminary data.</text>
</comment>
<evidence type="ECO:0000259" key="13">
    <source>
        <dbReference type="Pfam" id="PF23539"/>
    </source>
</evidence>
<gene>
    <name evidence="14" type="ORF">J4H91_08735</name>
</gene>
<keyword evidence="15" id="KW-1185">Reference proteome</keyword>
<dbReference type="Gene3D" id="3.30.565.10">
    <property type="entry name" value="Histidine kinase-like ATPase, C-terminal domain"/>
    <property type="match status" value="1"/>
</dbReference>
<dbReference type="Pfam" id="PF23539">
    <property type="entry name" value="DUF7134"/>
    <property type="match status" value="1"/>
</dbReference>